<accession>A0A5B7G6H1</accession>
<evidence type="ECO:0000313" key="1">
    <source>
        <dbReference type="EMBL" id="MPC52678.1"/>
    </source>
</evidence>
<name>A0A5B7G6H1_PORTR</name>
<reference evidence="1 2" key="1">
    <citation type="submission" date="2019-05" db="EMBL/GenBank/DDBJ databases">
        <title>Another draft genome of Portunus trituberculatus and its Hox gene families provides insights of decapod evolution.</title>
        <authorList>
            <person name="Jeong J.-H."/>
            <person name="Song I."/>
            <person name="Kim S."/>
            <person name="Choi T."/>
            <person name="Kim D."/>
            <person name="Ryu S."/>
            <person name="Kim W."/>
        </authorList>
    </citation>
    <scope>NUCLEOTIDE SEQUENCE [LARGE SCALE GENOMIC DNA]</scope>
    <source>
        <tissue evidence="1">Muscle</tissue>
    </source>
</reference>
<sequence>MQGCTSSWLVVSVERRLSSRTSNSGATPKQITQTQTRAVSGHYDRAGGFKPYCVNCFSSSHSTSIIKHITKVNTKKTELNSSVHINFACQSVNSHLQFITKTGIKIVPYHSYCYCHCCQLLGCEREKQTFGHLQAFPRQ</sequence>
<protein>
    <submittedName>
        <fullName evidence="1">Uncharacterized protein</fullName>
    </submittedName>
</protein>
<evidence type="ECO:0000313" key="2">
    <source>
        <dbReference type="Proteomes" id="UP000324222"/>
    </source>
</evidence>
<keyword evidence="2" id="KW-1185">Reference proteome</keyword>
<gene>
    <name evidence="1" type="ORF">E2C01_046554</name>
</gene>
<comment type="caution">
    <text evidence="1">The sequence shown here is derived from an EMBL/GenBank/DDBJ whole genome shotgun (WGS) entry which is preliminary data.</text>
</comment>
<dbReference type="Proteomes" id="UP000324222">
    <property type="component" value="Unassembled WGS sequence"/>
</dbReference>
<dbReference type="EMBL" id="VSRR010011066">
    <property type="protein sequence ID" value="MPC52678.1"/>
    <property type="molecule type" value="Genomic_DNA"/>
</dbReference>
<dbReference type="AlphaFoldDB" id="A0A5B7G6H1"/>
<organism evidence="1 2">
    <name type="scientific">Portunus trituberculatus</name>
    <name type="common">Swimming crab</name>
    <name type="synonym">Neptunus trituberculatus</name>
    <dbReference type="NCBI Taxonomy" id="210409"/>
    <lineage>
        <taxon>Eukaryota</taxon>
        <taxon>Metazoa</taxon>
        <taxon>Ecdysozoa</taxon>
        <taxon>Arthropoda</taxon>
        <taxon>Crustacea</taxon>
        <taxon>Multicrustacea</taxon>
        <taxon>Malacostraca</taxon>
        <taxon>Eumalacostraca</taxon>
        <taxon>Eucarida</taxon>
        <taxon>Decapoda</taxon>
        <taxon>Pleocyemata</taxon>
        <taxon>Brachyura</taxon>
        <taxon>Eubrachyura</taxon>
        <taxon>Portunoidea</taxon>
        <taxon>Portunidae</taxon>
        <taxon>Portuninae</taxon>
        <taxon>Portunus</taxon>
    </lineage>
</organism>
<proteinExistence type="predicted"/>